<dbReference type="SMART" id="SM00382">
    <property type="entry name" value="AAA"/>
    <property type="match status" value="1"/>
</dbReference>
<proteinExistence type="inferred from homology"/>
<keyword evidence="2" id="KW-0813">Transport</keyword>
<dbReference type="EMBL" id="CP008887">
    <property type="protein sequence ID" value="AIU69397.1"/>
    <property type="molecule type" value="Genomic_DNA"/>
</dbReference>
<comment type="similarity">
    <text evidence="1">Belongs to the ABC transporter superfamily.</text>
</comment>
<name>A0A097QSF3_9EURY</name>
<evidence type="ECO:0000313" key="6">
    <source>
        <dbReference type="EMBL" id="AIU69397.1"/>
    </source>
</evidence>
<dbReference type="OrthoDB" id="87732at2157"/>
<evidence type="ECO:0000256" key="2">
    <source>
        <dbReference type="ARBA" id="ARBA00022448"/>
    </source>
</evidence>
<dbReference type="SUPFAM" id="SSF52540">
    <property type="entry name" value="P-loop containing nucleoside triphosphate hydrolases"/>
    <property type="match status" value="1"/>
</dbReference>
<dbReference type="Pfam" id="PF13732">
    <property type="entry name" value="DrrA1-3_C"/>
    <property type="match status" value="1"/>
</dbReference>
<feature type="domain" description="ABC transporter" evidence="5">
    <location>
        <begin position="4"/>
        <end position="234"/>
    </location>
</feature>
<evidence type="ECO:0000256" key="1">
    <source>
        <dbReference type="ARBA" id="ARBA00005417"/>
    </source>
</evidence>
<dbReference type="GO" id="GO:0016887">
    <property type="term" value="F:ATP hydrolysis activity"/>
    <property type="evidence" value="ECO:0007669"/>
    <property type="project" value="InterPro"/>
</dbReference>
<organism evidence="6 7">
    <name type="scientific">Thermococcus eurythermalis</name>
    <dbReference type="NCBI Taxonomy" id="1505907"/>
    <lineage>
        <taxon>Archaea</taxon>
        <taxon>Methanobacteriati</taxon>
        <taxon>Methanobacteriota</taxon>
        <taxon>Thermococci</taxon>
        <taxon>Thermococcales</taxon>
        <taxon>Thermococcaceae</taxon>
        <taxon>Thermococcus</taxon>
    </lineage>
</organism>
<dbReference type="Proteomes" id="UP000029980">
    <property type="component" value="Chromosome"/>
</dbReference>
<evidence type="ECO:0000259" key="5">
    <source>
        <dbReference type="PROSITE" id="PS50893"/>
    </source>
</evidence>
<protein>
    <submittedName>
        <fullName evidence="6">ABC transporter</fullName>
    </submittedName>
</protein>
<accession>A0A097QSF3</accession>
<evidence type="ECO:0000256" key="4">
    <source>
        <dbReference type="ARBA" id="ARBA00022840"/>
    </source>
</evidence>
<dbReference type="KEGG" id="teu:TEU_03025"/>
<dbReference type="AlphaFoldDB" id="A0A097QSF3"/>
<dbReference type="InterPro" id="IPR003593">
    <property type="entry name" value="AAA+_ATPase"/>
</dbReference>
<dbReference type="PANTHER" id="PTHR43335">
    <property type="entry name" value="ABC TRANSPORTER, ATP-BINDING PROTEIN"/>
    <property type="match status" value="1"/>
</dbReference>
<dbReference type="STRING" id="1505907.TEU_03025"/>
<dbReference type="CDD" id="cd03230">
    <property type="entry name" value="ABC_DR_subfamily_A"/>
    <property type="match status" value="1"/>
</dbReference>
<dbReference type="HOGENOM" id="CLU_000604_1_2_2"/>
<keyword evidence="7" id="KW-1185">Reference proteome</keyword>
<keyword evidence="3" id="KW-0547">Nucleotide-binding</keyword>
<dbReference type="GO" id="GO:0005524">
    <property type="term" value="F:ATP binding"/>
    <property type="evidence" value="ECO:0007669"/>
    <property type="project" value="UniProtKB-KW"/>
</dbReference>
<sequence>MYAIETENLTKVYNGTVAVDHLNLKVKKGTVYGFLGPNGAGKTTTILMLLGLVEPTEGTAYIAGINVMEKPVEVKRITGFMPAEGGLYPNMSALDNLLYFSKFYRMPRNEAEKRAKELLDLVGLREVANKKAGEFSTGMKQRLLLAQALINDPEVLFLDEPTNGLDPRGVIEMRELIRELKKDGKTVFFSSHILPEVEEVSDEIGIISRGKLLASGSQEEIKRKFIEGRVVITVETKQPLEISGLSTEVTDWHREGPNRITVYASRDVREDLIRELTGMGYTVTDIHLHEPTLEEVFLELVYGRERE</sequence>
<dbReference type="InterPro" id="IPR025302">
    <property type="entry name" value="DrrA1/2-like_C"/>
</dbReference>
<dbReference type="Gene3D" id="3.40.50.300">
    <property type="entry name" value="P-loop containing nucleotide triphosphate hydrolases"/>
    <property type="match status" value="1"/>
</dbReference>
<dbReference type="PANTHER" id="PTHR43335:SF4">
    <property type="entry name" value="ABC TRANSPORTER, ATP-BINDING PROTEIN"/>
    <property type="match status" value="1"/>
</dbReference>
<evidence type="ECO:0000313" key="7">
    <source>
        <dbReference type="Proteomes" id="UP000029980"/>
    </source>
</evidence>
<dbReference type="PROSITE" id="PS50893">
    <property type="entry name" value="ABC_TRANSPORTER_2"/>
    <property type="match status" value="1"/>
</dbReference>
<dbReference type="Pfam" id="PF00005">
    <property type="entry name" value="ABC_tran"/>
    <property type="match status" value="1"/>
</dbReference>
<reference evidence="6 7" key="1">
    <citation type="journal article" date="2015" name="Int. J. Syst. Evol. Microbiol.">
        <title>Thermococcus eurythermalis sp. nov., a conditional piezophilic hyperthermophilic archaeon with a wide temperature range isolated from an oil-immersed chimney in the Guaymas Basin.</title>
        <authorList>
            <person name="Zhao W."/>
            <person name="Zeng X."/>
            <person name="Xiao X."/>
        </authorList>
    </citation>
    <scope>NUCLEOTIDE SEQUENCE [LARGE SCALE GENOMIC DNA]</scope>
    <source>
        <strain evidence="6 7">A501</strain>
    </source>
</reference>
<dbReference type="InterPro" id="IPR027417">
    <property type="entry name" value="P-loop_NTPase"/>
</dbReference>
<gene>
    <name evidence="6" type="ORF">TEU_03025</name>
</gene>
<evidence type="ECO:0000256" key="3">
    <source>
        <dbReference type="ARBA" id="ARBA00022741"/>
    </source>
</evidence>
<keyword evidence="4" id="KW-0067">ATP-binding</keyword>
<dbReference type="InterPro" id="IPR003439">
    <property type="entry name" value="ABC_transporter-like_ATP-bd"/>
</dbReference>